<dbReference type="InterPro" id="IPR032710">
    <property type="entry name" value="NTF2-like_dom_sf"/>
</dbReference>
<dbReference type="Proteomes" id="UP000002383">
    <property type="component" value="Chromosome"/>
</dbReference>
<organism evidence="2 3">
    <name type="scientific">Thioalkalivibrio sulfidiphilus (strain HL-EbGR7)</name>
    <dbReference type="NCBI Taxonomy" id="396588"/>
    <lineage>
        <taxon>Bacteria</taxon>
        <taxon>Pseudomonadati</taxon>
        <taxon>Pseudomonadota</taxon>
        <taxon>Gammaproteobacteria</taxon>
        <taxon>Chromatiales</taxon>
        <taxon>Ectothiorhodospiraceae</taxon>
        <taxon>Thioalkalivibrio</taxon>
    </lineage>
</organism>
<dbReference type="HOGENOM" id="CLU_084893_2_0_6"/>
<dbReference type="Pfam" id="PF13474">
    <property type="entry name" value="SnoaL_3"/>
    <property type="match status" value="1"/>
</dbReference>
<proteinExistence type="predicted"/>
<dbReference type="eggNOG" id="COG4319">
    <property type="taxonomic scope" value="Bacteria"/>
</dbReference>
<dbReference type="PANTHER" id="PTHR34957:SF1">
    <property type="entry name" value="NUCLEAR TRANSPORT FACTOR 2 (NTF2) FAMILY PROTEIN"/>
    <property type="match status" value="1"/>
</dbReference>
<reference evidence="2 3" key="1">
    <citation type="journal article" date="2011" name="Stand. Genomic Sci.">
        <title>Complete genome sequence of 'Thioalkalivibrio sulfidophilus' HL-EbGr7.</title>
        <authorList>
            <person name="Muyzer G."/>
            <person name="Sorokin D.Y."/>
            <person name="Mavromatis K."/>
            <person name="Lapidus A."/>
            <person name="Clum A."/>
            <person name="Ivanova N."/>
            <person name="Pati A."/>
            <person name="d'Haeseleer P."/>
            <person name="Woyke T."/>
            <person name="Kyrpides N.C."/>
        </authorList>
    </citation>
    <scope>NUCLEOTIDE SEQUENCE [LARGE SCALE GENOMIC DNA]</scope>
    <source>
        <strain evidence="2 3">HL-EbGR7</strain>
    </source>
</reference>
<protein>
    <recommendedName>
        <fullName evidence="1">SnoaL-like domain-containing protein</fullName>
    </recommendedName>
</protein>
<dbReference type="EMBL" id="CP001339">
    <property type="protein sequence ID" value="ACL71215.1"/>
    <property type="molecule type" value="Genomic_DNA"/>
</dbReference>
<dbReference type="PANTHER" id="PTHR34957">
    <property type="entry name" value="NUCLEAR TRANSPORT FACTOR 2 (NTF2) FAMILY PROTEIN"/>
    <property type="match status" value="1"/>
</dbReference>
<dbReference type="Gene3D" id="3.10.450.50">
    <property type="match status" value="1"/>
</dbReference>
<keyword evidence="3" id="KW-1185">Reference proteome</keyword>
<evidence type="ECO:0000259" key="1">
    <source>
        <dbReference type="Pfam" id="PF13474"/>
    </source>
</evidence>
<gene>
    <name evidence="2" type="ordered locus">Tgr7_0112</name>
</gene>
<dbReference type="SUPFAM" id="SSF54427">
    <property type="entry name" value="NTF2-like"/>
    <property type="match status" value="1"/>
</dbReference>
<sequence length="138" mass="15066">MSHFDTPELAEAAFYDAFERADLDAMRAVWADDKGICCIHPGGERLDGVAAVMDSWASILAGGPVLRFRISDRRVRVSGDLAVHILRENLYVEGALRGVALATNVYRRDESGWHMILHHAAADPSPPRVEPPAPGGIH</sequence>
<dbReference type="STRING" id="396588.Tgr7_0112"/>
<dbReference type="OrthoDB" id="5767026at2"/>
<dbReference type="AlphaFoldDB" id="B8GTF5"/>
<evidence type="ECO:0000313" key="2">
    <source>
        <dbReference type="EMBL" id="ACL71215.1"/>
    </source>
</evidence>
<accession>B8GTF5</accession>
<dbReference type="InterPro" id="IPR037401">
    <property type="entry name" value="SnoaL-like"/>
</dbReference>
<dbReference type="RefSeq" id="WP_012636704.1">
    <property type="nucleotide sequence ID" value="NC_011901.1"/>
</dbReference>
<feature type="domain" description="SnoaL-like" evidence="1">
    <location>
        <begin position="12"/>
        <end position="120"/>
    </location>
</feature>
<name>B8GTF5_THISH</name>
<dbReference type="KEGG" id="tgr:Tgr7_0112"/>
<evidence type="ECO:0000313" key="3">
    <source>
        <dbReference type="Proteomes" id="UP000002383"/>
    </source>
</evidence>